<protein>
    <submittedName>
        <fullName evidence="3">Response regulator SirA</fullName>
    </submittedName>
</protein>
<comment type="similarity">
    <text evidence="1">Belongs to the sulfur carrier protein TusA family.</text>
</comment>
<evidence type="ECO:0000313" key="3">
    <source>
        <dbReference type="EMBL" id="AOT69409.1"/>
    </source>
</evidence>
<dbReference type="Gene3D" id="3.30.110.40">
    <property type="entry name" value="TusA-like domain"/>
    <property type="match status" value="1"/>
</dbReference>
<keyword evidence="4" id="KW-1185">Reference proteome</keyword>
<accession>A0A1D8GER2</accession>
<reference evidence="3 4" key="1">
    <citation type="submission" date="2016-09" db="EMBL/GenBank/DDBJ databases">
        <title>Genomic analysis reveals versatility of anaerobic energy metabolism of Geosporobacter ferrireducens IRF9 of phylum Firmicutes.</title>
        <authorList>
            <person name="Kim S.-J."/>
        </authorList>
    </citation>
    <scope>NUCLEOTIDE SEQUENCE [LARGE SCALE GENOMIC DNA]</scope>
    <source>
        <strain evidence="3 4">IRF9</strain>
    </source>
</reference>
<dbReference type="InterPro" id="IPR036868">
    <property type="entry name" value="TusA-like_sf"/>
</dbReference>
<dbReference type="KEGG" id="gfe:Gferi_07375"/>
<evidence type="ECO:0000256" key="1">
    <source>
        <dbReference type="ARBA" id="ARBA00008984"/>
    </source>
</evidence>
<sequence>MREIDCLGEFCPIPVLRIKEALKSMSANDTIKVITDHSCVLQSILDHYSKKSLKVESQEVMNGIWEIFITKL</sequence>
<dbReference type="Pfam" id="PF01206">
    <property type="entry name" value="TusA"/>
    <property type="match status" value="1"/>
</dbReference>
<feature type="domain" description="UPF0033" evidence="2">
    <location>
        <begin position="4"/>
        <end position="28"/>
    </location>
</feature>
<dbReference type="AlphaFoldDB" id="A0A1D8GER2"/>
<dbReference type="PANTHER" id="PTHR33279:SF6">
    <property type="entry name" value="SULFUR CARRIER PROTEIN YEDF-RELATED"/>
    <property type="match status" value="1"/>
</dbReference>
<evidence type="ECO:0000313" key="4">
    <source>
        <dbReference type="Proteomes" id="UP000095743"/>
    </source>
</evidence>
<dbReference type="SUPFAM" id="SSF64307">
    <property type="entry name" value="SirA-like"/>
    <property type="match status" value="1"/>
</dbReference>
<dbReference type="CDD" id="cd00291">
    <property type="entry name" value="SirA_YedF_YeeD"/>
    <property type="match status" value="1"/>
</dbReference>
<proteinExistence type="inferred from homology"/>
<dbReference type="InterPro" id="IPR001455">
    <property type="entry name" value="TusA-like"/>
</dbReference>
<evidence type="ECO:0000259" key="2">
    <source>
        <dbReference type="PROSITE" id="PS01148"/>
    </source>
</evidence>
<dbReference type="OrthoDB" id="9801500at2"/>
<dbReference type="RefSeq" id="WP_069975039.1">
    <property type="nucleotide sequence ID" value="NZ_CP017269.1"/>
</dbReference>
<organism evidence="3 4">
    <name type="scientific">Geosporobacter ferrireducens</name>
    <dbReference type="NCBI Taxonomy" id="1424294"/>
    <lineage>
        <taxon>Bacteria</taxon>
        <taxon>Bacillati</taxon>
        <taxon>Bacillota</taxon>
        <taxon>Clostridia</taxon>
        <taxon>Peptostreptococcales</taxon>
        <taxon>Thermotaleaceae</taxon>
        <taxon>Geosporobacter</taxon>
    </lineage>
</organism>
<dbReference type="PANTHER" id="PTHR33279">
    <property type="entry name" value="SULFUR CARRIER PROTEIN YEDF-RELATED"/>
    <property type="match status" value="1"/>
</dbReference>
<name>A0A1D8GER2_9FIRM</name>
<dbReference type="STRING" id="1424294.Gferi_07375"/>
<dbReference type="Proteomes" id="UP000095743">
    <property type="component" value="Chromosome"/>
</dbReference>
<dbReference type="EMBL" id="CP017269">
    <property type="protein sequence ID" value="AOT69409.1"/>
    <property type="molecule type" value="Genomic_DNA"/>
</dbReference>
<gene>
    <name evidence="3" type="ORF">Gferi_07375</name>
</gene>
<dbReference type="PROSITE" id="PS01148">
    <property type="entry name" value="UPF0033"/>
    <property type="match status" value="1"/>
</dbReference>